<reference evidence="2 3" key="1">
    <citation type="journal article" date="2019" name="Sci. Rep.">
        <title>Orb-weaving spider Araneus ventricosus genome elucidates the spidroin gene catalogue.</title>
        <authorList>
            <person name="Kono N."/>
            <person name="Nakamura H."/>
            <person name="Ohtoshi R."/>
            <person name="Moran D.A.P."/>
            <person name="Shinohara A."/>
            <person name="Yoshida Y."/>
            <person name="Fujiwara M."/>
            <person name="Mori M."/>
            <person name="Tomita M."/>
            <person name="Arakawa K."/>
        </authorList>
    </citation>
    <scope>NUCLEOTIDE SEQUENCE [LARGE SCALE GENOMIC DNA]</scope>
</reference>
<evidence type="ECO:0000313" key="3">
    <source>
        <dbReference type="Proteomes" id="UP000499080"/>
    </source>
</evidence>
<dbReference type="EMBL" id="BGPR01006110">
    <property type="protein sequence ID" value="GBN16144.1"/>
    <property type="molecule type" value="Genomic_DNA"/>
</dbReference>
<dbReference type="Proteomes" id="UP000499080">
    <property type="component" value="Unassembled WGS sequence"/>
</dbReference>
<comment type="caution">
    <text evidence="2">The sequence shown here is derived from an EMBL/GenBank/DDBJ whole genome shotgun (WGS) entry which is preliminary data.</text>
</comment>
<sequence>MGSCRTWDPQNNRFMRNLCSKSYLKLFQKLCVCDIHRWPRDLYVEHVTGVRQYDPDVFPTTQFHHRLEEPEEQDPLKTVCTTGRRRHED</sequence>
<dbReference type="AlphaFoldDB" id="A0A4Y2LNT2"/>
<gene>
    <name evidence="2" type="ORF">AVEN_22443_1</name>
</gene>
<proteinExistence type="predicted"/>
<evidence type="ECO:0000313" key="2">
    <source>
        <dbReference type="EMBL" id="GBN16144.1"/>
    </source>
</evidence>
<evidence type="ECO:0000256" key="1">
    <source>
        <dbReference type="SAM" id="MobiDB-lite"/>
    </source>
</evidence>
<protein>
    <submittedName>
        <fullName evidence="2">Uncharacterized protein</fullName>
    </submittedName>
</protein>
<keyword evidence="3" id="KW-1185">Reference proteome</keyword>
<dbReference type="OrthoDB" id="6432657at2759"/>
<accession>A0A4Y2LNT2</accession>
<organism evidence="2 3">
    <name type="scientific">Araneus ventricosus</name>
    <name type="common">Orbweaver spider</name>
    <name type="synonym">Epeira ventricosa</name>
    <dbReference type="NCBI Taxonomy" id="182803"/>
    <lineage>
        <taxon>Eukaryota</taxon>
        <taxon>Metazoa</taxon>
        <taxon>Ecdysozoa</taxon>
        <taxon>Arthropoda</taxon>
        <taxon>Chelicerata</taxon>
        <taxon>Arachnida</taxon>
        <taxon>Araneae</taxon>
        <taxon>Araneomorphae</taxon>
        <taxon>Entelegynae</taxon>
        <taxon>Araneoidea</taxon>
        <taxon>Araneidae</taxon>
        <taxon>Araneus</taxon>
    </lineage>
</organism>
<name>A0A4Y2LNT2_ARAVE</name>
<feature type="region of interest" description="Disordered" evidence="1">
    <location>
        <begin position="65"/>
        <end position="89"/>
    </location>
</feature>